<dbReference type="RefSeq" id="WP_169660112.1">
    <property type="nucleotide sequence ID" value="NZ_JABANE010000121.1"/>
</dbReference>
<dbReference type="Proteomes" id="UP000576082">
    <property type="component" value="Unassembled WGS sequence"/>
</dbReference>
<evidence type="ECO:0000313" key="2">
    <source>
        <dbReference type="Proteomes" id="UP000576082"/>
    </source>
</evidence>
<keyword evidence="2" id="KW-1185">Reference proteome</keyword>
<proteinExistence type="predicted"/>
<dbReference type="AlphaFoldDB" id="A0A7X9RZZ9"/>
<accession>A0A7X9RZZ9</accession>
<gene>
    <name evidence="1" type="ORF">HHU12_28360</name>
</gene>
<name>A0A7X9RZZ9_9BACT</name>
<organism evidence="1 2">
    <name type="scientific">Flammeovirga aprica JL-4</name>
    <dbReference type="NCBI Taxonomy" id="694437"/>
    <lineage>
        <taxon>Bacteria</taxon>
        <taxon>Pseudomonadati</taxon>
        <taxon>Bacteroidota</taxon>
        <taxon>Cytophagia</taxon>
        <taxon>Cytophagales</taxon>
        <taxon>Flammeovirgaceae</taxon>
        <taxon>Flammeovirga</taxon>
    </lineage>
</organism>
<comment type="caution">
    <text evidence="1">The sequence shown here is derived from an EMBL/GenBank/DDBJ whole genome shotgun (WGS) entry which is preliminary data.</text>
</comment>
<evidence type="ECO:0000313" key="1">
    <source>
        <dbReference type="EMBL" id="NME71912.1"/>
    </source>
</evidence>
<reference evidence="1 2" key="1">
    <citation type="submission" date="2020-04" db="EMBL/GenBank/DDBJ databases">
        <title>Flammeovirga sp. SR4, a novel species isolated from seawater.</title>
        <authorList>
            <person name="Wang X."/>
        </authorList>
    </citation>
    <scope>NUCLEOTIDE SEQUENCE [LARGE SCALE GENOMIC DNA]</scope>
    <source>
        <strain evidence="1 2">ATCC 23126</strain>
    </source>
</reference>
<sequence>MNLLIGKKNNLNHKLVEQIHSLTPVKMVELDEVVDDELSSEGYVFVNLLDVSIPSAEVLRIVKKQFPNDCIVAMHCFQVDHMINKLMEEGYHAYVSILDFTDSIHDVFDQI</sequence>
<dbReference type="EMBL" id="JABANE010000121">
    <property type="protein sequence ID" value="NME71912.1"/>
    <property type="molecule type" value="Genomic_DNA"/>
</dbReference>
<protein>
    <submittedName>
        <fullName evidence="1">Uncharacterized protein</fullName>
    </submittedName>
</protein>